<feature type="region of interest" description="Disordered" evidence="7">
    <location>
        <begin position="443"/>
        <end position="473"/>
    </location>
</feature>
<feature type="region of interest" description="Disordered" evidence="7">
    <location>
        <begin position="313"/>
        <end position="402"/>
    </location>
</feature>
<keyword evidence="10" id="KW-1185">Reference proteome</keyword>
<comment type="caution">
    <text evidence="9">The sequence shown here is derived from an EMBL/GenBank/DDBJ whole genome shotgun (WGS) entry which is preliminary data.</text>
</comment>
<evidence type="ECO:0000256" key="6">
    <source>
        <dbReference type="ARBA" id="ARBA00022807"/>
    </source>
</evidence>
<dbReference type="AlphaFoldDB" id="A0A086T8A5"/>
<sequence>MEDQQDPHSMAAQQDAAKDYQPNLPSYLVGDKRPSDDITQEYAKADHTYVEKTIGDGNCGWRAIGFSYFEKLIDTGDRAKVENEATRLLDMNPMLGEVGGYDYYEDWAEDFVELLHEIANNINNPAVAHDMLVQKWNDITVTSGMIYYMRLLAATYLKSNAETYDPFIADSGGVVGYCSQSIEIINREIEHLGIVALVNVLLKPANFVLEIAYLDRSPGSQVNTYRFPEEANNQDTAALGPIIYLLYRPDHYDILYRPPPNLPSQPVSIQVHRVSSLTDNAAISSTQNDLGAFSTVDFGTLAMIPGFGGTNMHIPPPSCGSPVSEAFQPSQEPQSPWAPSFGLAPTSQPTPPQGPVVTPGPAPNPPLSPHANLGPSQPPPGVSAQPGMMAGPSSLTPSPECSIRFSPMQLEYDGSQGGYPEPTFQVKTNTFKNSVWNRAHFGNPDFHPEEWSPDGENVDARLGSKRRGSRKEL</sequence>
<keyword evidence="3" id="KW-0645">Protease</keyword>
<keyword evidence="4" id="KW-0833">Ubl conjugation pathway</keyword>
<dbReference type="InterPro" id="IPR019400">
    <property type="entry name" value="Peptidase_C65_otubain"/>
</dbReference>
<accession>A0A086T8A5</accession>
<dbReference type="PANTHER" id="PTHR12931">
    <property type="entry name" value="UBIQUITIN THIOLESTERASE PROTEIN OTUB"/>
    <property type="match status" value="1"/>
</dbReference>
<proteinExistence type="predicted"/>
<keyword evidence="5" id="KW-0378">Hydrolase</keyword>
<feature type="region of interest" description="Disordered" evidence="7">
    <location>
        <begin position="1"/>
        <end position="35"/>
    </location>
</feature>
<organism evidence="9 10">
    <name type="scientific">Hapsidospora chrysogenum (strain ATCC 11550 / CBS 779.69 / DSM 880 / IAM 14645 / JCM 23072 / IMI 49137)</name>
    <name type="common">Acremonium chrysogenum</name>
    <dbReference type="NCBI Taxonomy" id="857340"/>
    <lineage>
        <taxon>Eukaryota</taxon>
        <taxon>Fungi</taxon>
        <taxon>Dikarya</taxon>
        <taxon>Ascomycota</taxon>
        <taxon>Pezizomycotina</taxon>
        <taxon>Sordariomycetes</taxon>
        <taxon>Hypocreomycetidae</taxon>
        <taxon>Hypocreales</taxon>
        <taxon>Bionectriaceae</taxon>
        <taxon>Hapsidospora</taxon>
    </lineage>
</organism>
<evidence type="ECO:0000313" key="10">
    <source>
        <dbReference type="Proteomes" id="UP000029964"/>
    </source>
</evidence>
<feature type="domain" description="OTU" evidence="8">
    <location>
        <begin position="48"/>
        <end position="258"/>
    </location>
</feature>
<dbReference type="InterPro" id="IPR042467">
    <property type="entry name" value="Peptidase_C65_otubain_sub2"/>
</dbReference>
<evidence type="ECO:0000256" key="2">
    <source>
        <dbReference type="ARBA" id="ARBA00012759"/>
    </source>
</evidence>
<dbReference type="OrthoDB" id="18915at2759"/>
<evidence type="ECO:0000313" key="9">
    <source>
        <dbReference type="EMBL" id="KFH45587.1"/>
    </source>
</evidence>
<feature type="compositionally biased region" description="Basic residues" evidence="7">
    <location>
        <begin position="463"/>
        <end position="473"/>
    </location>
</feature>
<gene>
    <name evidence="9" type="ORF">ACRE_035980</name>
</gene>
<dbReference type="Gene3D" id="1.20.1300.20">
    <property type="entry name" value="Peptidase C65 Otubain, subdomain 2"/>
    <property type="match status" value="1"/>
</dbReference>
<dbReference type="GO" id="GO:0043130">
    <property type="term" value="F:ubiquitin binding"/>
    <property type="evidence" value="ECO:0007669"/>
    <property type="project" value="TreeGrafter"/>
</dbReference>
<reference evidence="10" key="1">
    <citation type="journal article" date="2014" name="Genome Announc.">
        <title>Genome sequence and annotation of Acremonium chrysogenum, producer of the beta-lactam antibiotic cephalosporin C.</title>
        <authorList>
            <person name="Terfehr D."/>
            <person name="Dahlmann T.A."/>
            <person name="Specht T."/>
            <person name="Zadra I."/>
            <person name="Kuernsteiner H."/>
            <person name="Kueck U."/>
        </authorList>
    </citation>
    <scope>NUCLEOTIDE SEQUENCE [LARGE SCALE GENOMIC DNA]</scope>
    <source>
        <strain evidence="10">ATCC 11550 / CBS 779.69 / DSM 880 / IAM 14645 / JCM 23072 / IMI 49137</strain>
    </source>
</reference>
<dbReference type="GO" id="GO:0004843">
    <property type="term" value="F:cysteine-type deubiquitinase activity"/>
    <property type="evidence" value="ECO:0007669"/>
    <property type="project" value="UniProtKB-EC"/>
</dbReference>
<dbReference type="Pfam" id="PF10275">
    <property type="entry name" value="Peptidase_C65"/>
    <property type="match status" value="1"/>
</dbReference>
<dbReference type="Proteomes" id="UP000029964">
    <property type="component" value="Unassembled WGS sequence"/>
</dbReference>
<dbReference type="GO" id="GO:0005634">
    <property type="term" value="C:nucleus"/>
    <property type="evidence" value="ECO:0007669"/>
    <property type="project" value="TreeGrafter"/>
</dbReference>
<protein>
    <recommendedName>
        <fullName evidence="2">ubiquitinyl hydrolase 1</fullName>
        <ecNumber evidence="2">3.4.19.12</ecNumber>
    </recommendedName>
</protein>
<evidence type="ECO:0000256" key="7">
    <source>
        <dbReference type="SAM" id="MobiDB-lite"/>
    </source>
</evidence>
<comment type="catalytic activity">
    <reaction evidence="1">
        <text>Thiol-dependent hydrolysis of ester, thioester, amide, peptide and isopeptide bonds formed by the C-terminal Gly of ubiquitin (a 76-residue protein attached to proteins as an intracellular targeting signal).</text>
        <dbReference type="EC" id="3.4.19.12"/>
    </reaction>
</comment>
<dbReference type="PROSITE" id="PS50802">
    <property type="entry name" value="OTU"/>
    <property type="match status" value="1"/>
</dbReference>
<dbReference type="EMBL" id="JPKY01000030">
    <property type="protein sequence ID" value="KFH45587.1"/>
    <property type="molecule type" value="Genomic_DNA"/>
</dbReference>
<dbReference type="Gene3D" id="3.30.200.60">
    <property type="entry name" value="Peptidase C65 Otubain, subdomain 1"/>
    <property type="match status" value="1"/>
</dbReference>
<dbReference type="EC" id="3.4.19.12" evidence="2"/>
<dbReference type="InterPro" id="IPR042468">
    <property type="entry name" value="Peptidase_C65_otubain_sub1"/>
</dbReference>
<dbReference type="GO" id="GO:0006508">
    <property type="term" value="P:proteolysis"/>
    <property type="evidence" value="ECO:0007669"/>
    <property type="project" value="UniProtKB-KW"/>
</dbReference>
<name>A0A086T8A5_HAPC1</name>
<dbReference type="GO" id="GO:0071108">
    <property type="term" value="P:protein K48-linked deubiquitination"/>
    <property type="evidence" value="ECO:0007669"/>
    <property type="project" value="TreeGrafter"/>
</dbReference>
<dbReference type="InterPro" id="IPR038765">
    <property type="entry name" value="Papain-like_cys_pep_sf"/>
</dbReference>
<evidence type="ECO:0000256" key="1">
    <source>
        <dbReference type="ARBA" id="ARBA00000707"/>
    </source>
</evidence>
<evidence type="ECO:0000256" key="3">
    <source>
        <dbReference type="ARBA" id="ARBA00022670"/>
    </source>
</evidence>
<evidence type="ECO:0000256" key="5">
    <source>
        <dbReference type="ARBA" id="ARBA00022801"/>
    </source>
</evidence>
<dbReference type="STRING" id="857340.A0A086T8A5"/>
<evidence type="ECO:0000259" key="8">
    <source>
        <dbReference type="PROSITE" id="PS50802"/>
    </source>
</evidence>
<keyword evidence="6" id="KW-0788">Thiol protease</keyword>
<feature type="compositionally biased region" description="Pro residues" evidence="7">
    <location>
        <begin position="348"/>
        <end position="368"/>
    </location>
</feature>
<dbReference type="InterPro" id="IPR003323">
    <property type="entry name" value="OTU_dom"/>
</dbReference>
<dbReference type="CDD" id="cd22749">
    <property type="entry name" value="Otubain_C65"/>
    <property type="match status" value="1"/>
</dbReference>
<dbReference type="HOGENOM" id="CLU_014832_6_1_1"/>
<dbReference type="PANTHER" id="PTHR12931:SF15">
    <property type="entry name" value="UBIQUITIN THIOESTERASE OTUBAIN-LIKE"/>
    <property type="match status" value="1"/>
</dbReference>
<evidence type="ECO:0000256" key="4">
    <source>
        <dbReference type="ARBA" id="ARBA00022786"/>
    </source>
</evidence>
<dbReference type="SUPFAM" id="SSF54001">
    <property type="entry name" value="Cysteine proteinases"/>
    <property type="match status" value="1"/>
</dbReference>